<evidence type="ECO:0000256" key="7">
    <source>
        <dbReference type="ARBA" id="ARBA00022729"/>
    </source>
</evidence>
<evidence type="ECO:0000256" key="13">
    <source>
        <dbReference type="ARBA" id="ARBA00023326"/>
    </source>
</evidence>
<keyword evidence="8 14" id="KW-0378">Hydrolase</keyword>
<keyword evidence="7" id="KW-0732">Signal</keyword>
<evidence type="ECO:0000256" key="11">
    <source>
        <dbReference type="ARBA" id="ARBA00023277"/>
    </source>
</evidence>
<dbReference type="InterPro" id="IPR001764">
    <property type="entry name" value="Glyco_hydro_3_N"/>
</dbReference>
<organism evidence="18 19">
    <name type="scientific">Sporothrix curviconia</name>
    <dbReference type="NCBI Taxonomy" id="1260050"/>
    <lineage>
        <taxon>Eukaryota</taxon>
        <taxon>Fungi</taxon>
        <taxon>Dikarya</taxon>
        <taxon>Ascomycota</taxon>
        <taxon>Pezizomycotina</taxon>
        <taxon>Sordariomycetes</taxon>
        <taxon>Sordariomycetidae</taxon>
        <taxon>Ophiostomatales</taxon>
        <taxon>Ophiostomataceae</taxon>
        <taxon>Sporothrix</taxon>
    </lineage>
</organism>
<dbReference type="Proteomes" id="UP001642405">
    <property type="component" value="Unassembled WGS sequence"/>
</dbReference>
<evidence type="ECO:0000256" key="3">
    <source>
        <dbReference type="ARBA" id="ARBA00004987"/>
    </source>
</evidence>
<comment type="similarity">
    <text evidence="4 14">Belongs to the glycosyl hydrolase 3 family.</text>
</comment>
<comment type="pathway">
    <text evidence="3 14">Glycan metabolism; cellulose degradation.</text>
</comment>
<comment type="catalytic activity">
    <reaction evidence="1 14">
        <text>Hydrolysis of terminal, non-reducing beta-D-glucosyl residues with release of beta-D-glucose.</text>
        <dbReference type="EC" id="3.2.1.21"/>
    </reaction>
</comment>
<dbReference type="SMART" id="SM01217">
    <property type="entry name" value="Fn3_like"/>
    <property type="match status" value="1"/>
</dbReference>
<sequence>MDAASTEKSASTHALRHAGPSNEAMLQSTRRRIVITAVVVVLVLGGGLSGLAALSTRKAKNASGTMSPQGGTNPAPGVITNDTYFFGQSPPVYPSPNITGVGDWAIAYNRAVALVQNMTLEERVSLTTGTSASNGCSGNVPAIPRLGFTGMCLSDAGNGLRNTDFVSSWPSGIHVGASWNRNLTTQRAIGMGGEFKRKGVNVILGPVVGPIGRTVRSGRYWEGISVDPYLAGALVHETVKGTQKTGVITSTKHFIGNEQETNRQQQGNVQSVSSNIDDRTMHELYLWPFQDAVLAGSGNIMCSYNRVNNSYGCANSKTLNGLLKTELGFQGFVVSDWSAQHAGVATALAGLDMAMPNSPYWGDSLVQAVQNGTVPESRVTDMAVRIVATWYQMGQDTAFPSPGLGMPADLTQPHSMVEGRSPDDRQTLLDGAIEGHVLLKNTNNSLPLKTPRFISIFGYSARAAAQNDYSPGGTSPWTFGTEAANSSDTLYGFVGNPDPSPLGIAPNGTLFSGGGSGANSQTLVSAPFDAIQQKAWDDGTQLFWDFTSQDPSVSAVSDACIIFGNAWASESFDRPALQDDYTDQLISNVAGKCNNTIVVFHNAGVRLVDSWINHPNVTALIFAHLPGQYSGQALVSLLYGESNPSGKLPYTVAKQASDYGAVVDPALPSGIFAAFPQANFTEGVFIDYRHFDANGITPRFEFGYGLSYTTFGYENLQITKSAPVTANETNLFATYPSGAIRQGGQVDLWDHLVTVTADLSNTGGVAGAEVAQLYISLPGAGPSGNLSIPVRQLRGFSKKQLGVGTTATASFTLTRRDLSYWDVVAQKWLLPRGNYTVSVGASSRNLPLVGSFTIP</sequence>
<keyword evidence="9" id="KW-0136">Cellulose degradation</keyword>
<evidence type="ECO:0000256" key="12">
    <source>
        <dbReference type="ARBA" id="ARBA00023295"/>
    </source>
</evidence>
<evidence type="ECO:0000259" key="17">
    <source>
        <dbReference type="SMART" id="SM01217"/>
    </source>
</evidence>
<evidence type="ECO:0000256" key="9">
    <source>
        <dbReference type="ARBA" id="ARBA00023001"/>
    </source>
</evidence>
<evidence type="ECO:0000313" key="18">
    <source>
        <dbReference type="EMBL" id="CAK7234167.1"/>
    </source>
</evidence>
<accession>A0ABP0CRI3</accession>
<feature type="compositionally biased region" description="Polar residues" evidence="15">
    <location>
        <begin position="1"/>
        <end position="12"/>
    </location>
</feature>
<evidence type="ECO:0000256" key="8">
    <source>
        <dbReference type="ARBA" id="ARBA00022801"/>
    </source>
</evidence>
<keyword evidence="16" id="KW-0472">Membrane</keyword>
<dbReference type="Pfam" id="PF01915">
    <property type="entry name" value="Glyco_hydro_3_C"/>
    <property type="match status" value="1"/>
</dbReference>
<keyword evidence="19" id="KW-1185">Reference proteome</keyword>
<evidence type="ECO:0000256" key="2">
    <source>
        <dbReference type="ARBA" id="ARBA00004613"/>
    </source>
</evidence>
<dbReference type="InterPro" id="IPR036881">
    <property type="entry name" value="Glyco_hydro_3_C_sf"/>
</dbReference>
<keyword evidence="13 14" id="KW-0624">Polysaccharide degradation</keyword>
<dbReference type="EC" id="3.2.1.21" evidence="5 14"/>
<keyword evidence="16" id="KW-1133">Transmembrane helix</keyword>
<evidence type="ECO:0000256" key="1">
    <source>
        <dbReference type="ARBA" id="ARBA00000448"/>
    </source>
</evidence>
<name>A0ABP0CRI3_9PEZI</name>
<evidence type="ECO:0000256" key="16">
    <source>
        <dbReference type="SAM" id="Phobius"/>
    </source>
</evidence>
<keyword evidence="6" id="KW-0964">Secreted</keyword>
<evidence type="ECO:0000256" key="4">
    <source>
        <dbReference type="ARBA" id="ARBA00005336"/>
    </source>
</evidence>
<keyword evidence="16" id="KW-0812">Transmembrane</keyword>
<protein>
    <recommendedName>
        <fullName evidence="5 14">beta-glucosidase</fullName>
        <ecNumber evidence="5 14">3.2.1.21</ecNumber>
    </recommendedName>
</protein>
<keyword evidence="12 14" id="KW-0326">Glycosidase</keyword>
<dbReference type="PANTHER" id="PTHR42715">
    <property type="entry name" value="BETA-GLUCOSIDASE"/>
    <property type="match status" value="1"/>
</dbReference>
<gene>
    <name evidence="18" type="ORF">SCUCBS95973_008842</name>
</gene>
<dbReference type="Gene3D" id="3.20.20.300">
    <property type="entry name" value="Glycoside hydrolase, family 3, N-terminal domain"/>
    <property type="match status" value="1"/>
</dbReference>
<evidence type="ECO:0000256" key="10">
    <source>
        <dbReference type="ARBA" id="ARBA00023180"/>
    </source>
</evidence>
<feature type="domain" description="Fibronectin type III-like" evidence="17">
    <location>
        <begin position="769"/>
        <end position="843"/>
    </location>
</feature>
<dbReference type="Gene3D" id="2.60.40.10">
    <property type="entry name" value="Immunoglobulins"/>
    <property type="match status" value="1"/>
</dbReference>
<dbReference type="PROSITE" id="PS00775">
    <property type="entry name" value="GLYCOSYL_HYDROL_F3"/>
    <property type="match status" value="1"/>
</dbReference>
<reference evidence="18 19" key="1">
    <citation type="submission" date="2024-01" db="EMBL/GenBank/DDBJ databases">
        <authorList>
            <person name="Allen C."/>
            <person name="Tagirdzhanova G."/>
        </authorList>
    </citation>
    <scope>NUCLEOTIDE SEQUENCE [LARGE SCALE GENOMIC DNA]</scope>
</reference>
<dbReference type="SUPFAM" id="SSF52279">
    <property type="entry name" value="Beta-D-glucan exohydrolase, C-terminal domain"/>
    <property type="match status" value="1"/>
</dbReference>
<dbReference type="InterPro" id="IPR002772">
    <property type="entry name" value="Glyco_hydro_3_C"/>
</dbReference>
<dbReference type="InterPro" id="IPR026891">
    <property type="entry name" value="Fn3-like"/>
</dbReference>
<dbReference type="Pfam" id="PF00933">
    <property type="entry name" value="Glyco_hydro_3"/>
    <property type="match status" value="1"/>
</dbReference>
<dbReference type="InterPro" id="IPR050288">
    <property type="entry name" value="Cellulose_deg_GH3"/>
</dbReference>
<dbReference type="InterPro" id="IPR036962">
    <property type="entry name" value="Glyco_hydro_3_N_sf"/>
</dbReference>
<proteinExistence type="inferred from homology"/>
<dbReference type="PRINTS" id="PR00133">
    <property type="entry name" value="GLHYDRLASE3"/>
</dbReference>
<feature type="transmembrane region" description="Helical" evidence="16">
    <location>
        <begin position="33"/>
        <end position="54"/>
    </location>
</feature>
<evidence type="ECO:0000313" key="19">
    <source>
        <dbReference type="Proteomes" id="UP001642405"/>
    </source>
</evidence>
<evidence type="ECO:0000256" key="5">
    <source>
        <dbReference type="ARBA" id="ARBA00012744"/>
    </source>
</evidence>
<feature type="region of interest" description="Disordered" evidence="15">
    <location>
        <begin position="1"/>
        <end position="23"/>
    </location>
</feature>
<dbReference type="InterPro" id="IPR017853">
    <property type="entry name" value="GH"/>
</dbReference>
<dbReference type="InterPro" id="IPR019800">
    <property type="entry name" value="Glyco_hydro_3_AS"/>
</dbReference>
<evidence type="ECO:0000256" key="6">
    <source>
        <dbReference type="ARBA" id="ARBA00022525"/>
    </source>
</evidence>
<evidence type="ECO:0000256" key="15">
    <source>
        <dbReference type="SAM" id="MobiDB-lite"/>
    </source>
</evidence>
<dbReference type="Pfam" id="PF14310">
    <property type="entry name" value="Fn3-like"/>
    <property type="match status" value="1"/>
</dbReference>
<comment type="caution">
    <text evidence="18">The sequence shown here is derived from an EMBL/GenBank/DDBJ whole genome shotgun (WGS) entry which is preliminary data.</text>
</comment>
<comment type="subcellular location">
    <subcellularLocation>
        <location evidence="2">Secreted</location>
    </subcellularLocation>
</comment>
<dbReference type="EMBL" id="CAWUHB010000081">
    <property type="protein sequence ID" value="CAK7234167.1"/>
    <property type="molecule type" value="Genomic_DNA"/>
</dbReference>
<dbReference type="SUPFAM" id="SSF51445">
    <property type="entry name" value="(Trans)glycosidases"/>
    <property type="match status" value="1"/>
</dbReference>
<keyword evidence="11 14" id="KW-0119">Carbohydrate metabolism</keyword>
<dbReference type="Gene3D" id="3.40.50.1700">
    <property type="entry name" value="Glycoside hydrolase family 3 C-terminal domain"/>
    <property type="match status" value="1"/>
</dbReference>
<keyword evidence="10" id="KW-0325">Glycoprotein</keyword>
<dbReference type="InterPro" id="IPR013783">
    <property type="entry name" value="Ig-like_fold"/>
</dbReference>
<evidence type="ECO:0000256" key="14">
    <source>
        <dbReference type="RuleBase" id="RU361161"/>
    </source>
</evidence>
<dbReference type="PANTHER" id="PTHR42715:SF5">
    <property type="entry name" value="BETA-GLUCOSIDASE M-RELATED"/>
    <property type="match status" value="1"/>
</dbReference>